<name>A0A6G0Z089_APHCR</name>
<dbReference type="EMBL" id="VUJU01001823">
    <property type="protein sequence ID" value="KAF0763693.1"/>
    <property type="molecule type" value="Genomic_DNA"/>
</dbReference>
<dbReference type="OrthoDB" id="6610657at2759"/>
<dbReference type="AlphaFoldDB" id="A0A6G0Z089"/>
<reference evidence="1 2" key="1">
    <citation type="submission" date="2019-08" db="EMBL/GenBank/DDBJ databases">
        <title>Whole genome of Aphis craccivora.</title>
        <authorList>
            <person name="Voronova N.V."/>
            <person name="Shulinski R.S."/>
            <person name="Bandarenka Y.V."/>
            <person name="Zhorov D.G."/>
            <person name="Warner D."/>
        </authorList>
    </citation>
    <scope>NUCLEOTIDE SEQUENCE [LARGE SCALE GENOMIC DNA]</scope>
    <source>
        <strain evidence="1">180601</strain>
        <tissue evidence="1">Whole Body</tissue>
    </source>
</reference>
<sequence>KEARLKPQNAILALRNQLSEFNTVENSLSLCEQHLSPGVLSIVKSNLICKTRNPHGHIYTNYIKQLALKIYSLGQSMYRFVENILSLPLVITLRSVTSKHELIPLPSTASYVLMKFPENSFTNLTKTYESAKYALVLIVRGINVTNGVYIGLQRPYFTVYGKEIVYLFNPLHLLKSTRVMFFKLNFKITQSYNVDSKIYLRLRPKLIYVHINLGSFEKMRVYLAALVFSQSVATGMNTHLELDKMDRLLDIFNSCKVPNSKSYRRPFKNTSMRIEHLSMMLSFLKKIKVNGTDVTSRMNFTNG</sequence>
<proteinExistence type="predicted"/>
<organism evidence="1 2">
    <name type="scientific">Aphis craccivora</name>
    <name type="common">Cowpea aphid</name>
    <dbReference type="NCBI Taxonomy" id="307492"/>
    <lineage>
        <taxon>Eukaryota</taxon>
        <taxon>Metazoa</taxon>
        <taxon>Ecdysozoa</taxon>
        <taxon>Arthropoda</taxon>
        <taxon>Hexapoda</taxon>
        <taxon>Insecta</taxon>
        <taxon>Pterygota</taxon>
        <taxon>Neoptera</taxon>
        <taxon>Paraneoptera</taxon>
        <taxon>Hemiptera</taxon>
        <taxon>Sternorrhyncha</taxon>
        <taxon>Aphidomorpha</taxon>
        <taxon>Aphidoidea</taxon>
        <taxon>Aphididae</taxon>
        <taxon>Aphidini</taxon>
        <taxon>Aphis</taxon>
        <taxon>Aphis</taxon>
    </lineage>
</organism>
<feature type="non-terminal residue" evidence="1">
    <location>
        <position position="1"/>
    </location>
</feature>
<keyword evidence="2" id="KW-1185">Reference proteome</keyword>
<accession>A0A6G0Z089</accession>
<dbReference type="Proteomes" id="UP000478052">
    <property type="component" value="Unassembled WGS sequence"/>
</dbReference>
<evidence type="ECO:0000313" key="2">
    <source>
        <dbReference type="Proteomes" id="UP000478052"/>
    </source>
</evidence>
<protein>
    <submittedName>
        <fullName evidence="1">THAP-type domain-containing protein</fullName>
    </submittedName>
</protein>
<gene>
    <name evidence="1" type="ORF">FWK35_00003658</name>
</gene>
<comment type="caution">
    <text evidence="1">The sequence shown here is derived from an EMBL/GenBank/DDBJ whole genome shotgun (WGS) entry which is preliminary data.</text>
</comment>
<evidence type="ECO:0000313" key="1">
    <source>
        <dbReference type="EMBL" id="KAF0763693.1"/>
    </source>
</evidence>